<gene>
    <name evidence="2" type="ORF">GCM10023171_36780</name>
</gene>
<comment type="caution">
    <text evidence="2">The sequence shown here is derived from an EMBL/GenBank/DDBJ whole genome shotgun (WGS) entry which is preliminary data.</text>
</comment>
<feature type="region of interest" description="Disordered" evidence="1">
    <location>
        <begin position="1"/>
        <end position="20"/>
    </location>
</feature>
<protein>
    <submittedName>
        <fullName evidence="2">Uncharacterized protein</fullName>
    </submittedName>
</protein>
<organism evidence="2 3">
    <name type="scientific">Microbacterium panaciterrae</name>
    <dbReference type="NCBI Taxonomy" id="985759"/>
    <lineage>
        <taxon>Bacteria</taxon>
        <taxon>Bacillati</taxon>
        <taxon>Actinomycetota</taxon>
        <taxon>Actinomycetes</taxon>
        <taxon>Micrococcales</taxon>
        <taxon>Microbacteriaceae</taxon>
        <taxon>Microbacterium</taxon>
    </lineage>
</organism>
<feature type="region of interest" description="Disordered" evidence="1">
    <location>
        <begin position="83"/>
        <end position="112"/>
    </location>
</feature>
<reference evidence="3" key="1">
    <citation type="journal article" date="2019" name="Int. J. Syst. Evol. Microbiol.">
        <title>The Global Catalogue of Microorganisms (GCM) 10K type strain sequencing project: providing services to taxonomists for standard genome sequencing and annotation.</title>
        <authorList>
            <consortium name="The Broad Institute Genomics Platform"/>
            <consortium name="The Broad Institute Genome Sequencing Center for Infectious Disease"/>
            <person name="Wu L."/>
            <person name="Ma J."/>
        </authorList>
    </citation>
    <scope>NUCLEOTIDE SEQUENCE [LARGE SCALE GENOMIC DNA]</scope>
    <source>
        <strain evidence="3">JCM 17839</strain>
    </source>
</reference>
<evidence type="ECO:0000256" key="1">
    <source>
        <dbReference type="SAM" id="MobiDB-lite"/>
    </source>
</evidence>
<dbReference type="Proteomes" id="UP001500731">
    <property type="component" value="Unassembled WGS sequence"/>
</dbReference>
<proteinExistence type="predicted"/>
<evidence type="ECO:0000313" key="3">
    <source>
        <dbReference type="Proteomes" id="UP001500731"/>
    </source>
</evidence>
<dbReference type="EMBL" id="BAABGP010000028">
    <property type="protein sequence ID" value="GAA4491991.1"/>
    <property type="molecule type" value="Genomic_DNA"/>
</dbReference>
<feature type="compositionally biased region" description="Polar residues" evidence="1">
    <location>
        <begin position="93"/>
        <end position="102"/>
    </location>
</feature>
<dbReference type="RefSeq" id="WP_345188959.1">
    <property type="nucleotide sequence ID" value="NZ_BAABGP010000028.1"/>
</dbReference>
<keyword evidence="3" id="KW-1185">Reference proteome</keyword>
<sequence>MTDPSIAGSYTRPVGDPHDWAATCRWEDAGRPEIEKDGSWFVLVDRPQLDEQELDAIGAAEEQPAGLCGTVRPGTLGYQQCWRRPGHRPPHISQDQQAWISSHDTDDHSGTN</sequence>
<name>A0ABP8PT76_9MICO</name>
<evidence type="ECO:0000313" key="2">
    <source>
        <dbReference type="EMBL" id="GAA4491991.1"/>
    </source>
</evidence>
<feature type="compositionally biased region" description="Basic and acidic residues" evidence="1">
    <location>
        <begin position="103"/>
        <end position="112"/>
    </location>
</feature>
<accession>A0ABP8PT76</accession>